<evidence type="ECO:0000259" key="8">
    <source>
        <dbReference type="PROSITE" id="PS50089"/>
    </source>
</evidence>
<keyword evidence="10" id="KW-1185">Reference proteome</keyword>
<dbReference type="PROSITE" id="PS51125">
    <property type="entry name" value="NHL"/>
    <property type="match status" value="2"/>
</dbReference>
<dbReference type="Proteomes" id="UP000762676">
    <property type="component" value="Unassembled WGS sequence"/>
</dbReference>
<dbReference type="SMART" id="SM00184">
    <property type="entry name" value="RING"/>
    <property type="match status" value="1"/>
</dbReference>
<dbReference type="AlphaFoldDB" id="A0AAV4HR20"/>
<keyword evidence="1" id="KW-0479">Metal-binding</keyword>
<keyword evidence="3 5" id="KW-0863">Zinc-finger</keyword>
<dbReference type="InterPro" id="IPR017907">
    <property type="entry name" value="Znf_RING_CS"/>
</dbReference>
<dbReference type="Pfam" id="PF01436">
    <property type="entry name" value="NHL"/>
    <property type="match status" value="1"/>
</dbReference>
<dbReference type="GO" id="GO:0000209">
    <property type="term" value="P:protein polyubiquitination"/>
    <property type="evidence" value="ECO:0007669"/>
    <property type="project" value="TreeGrafter"/>
</dbReference>
<keyword evidence="4" id="KW-0862">Zinc</keyword>
<name>A0AAV4HR20_9GAST</name>
<evidence type="ECO:0000256" key="1">
    <source>
        <dbReference type="ARBA" id="ARBA00022723"/>
    </source>
</evidence>
<evidence type="ECO:0000256" key="4">
    <source>
        <dbReference type="ARBA" id="ARBA00022833"/>
    </source>
</evidence>
<dbReference type="CDD" id="cd05819">
    <property type="entry name" value="NHL"/>
    <property type="match status" value="1"/>
</dbReference>
<dbReference type="GO" id="GO:0061630">
    <property type="term" value="F:ubiquitin protein ligase activity"/>
    <property type="evidence" value="ECO:0007669"/>
    <property type="project" value="TreeGrafter"/>
</dbReference>
<feature type="repeat" description="NHL" evidence="6">
    <location>
        <begin position="413"/>
        <end position="456"/>
    </location>
</feature>
<dbReference type="Gene3D" id="2.120.10.30">
    <property type="entry name" value="TolB, C-terminal domain"/>
    <property type="match status" value="2"/>
</dbReference>
<dbReference type="PROSITE" id="PS00518">
    <property type="entry name" value="ZF_RING_1"/>
    <property type="match status" value="1"/>
</dbReference>
<gene>
    <name evidence="9" type="ORF">ElyMa_004549300</name>
</gene>
<sequence>MSLASLRAQIRQDHLTCPICYFGFTKPKALPCLHTYCEACLRDYIFGRGYDKRGCFPCPVCRAETIIPPSGIESFPDNHIMSSLSDIVEKSEPPRPVPKPRRSLGAQALPQEPEASEPPPSYSSVADTDPALNKVCSNDSEPEWMVLPWQEPSAPERDNEENNQVEYCVVSVSQPVVTDRGSNVDPPSSNTNVVPDNGPTSNTAPQSCPMMDLTPSGPPAYHSICGPQIPPQPTQVFATPIGWNIPGHIPPNQHSISPVSYPTVPPYTEPNNVACTENLMLRFGKQGSSVRDFIKPIGLTVSSDGSYIISDNGGDQNRIFIYNSGGEIKSAFKCGCKVKDIAIRPNDDILAAVHKSMAAVRLFSMGGQCKAEFGKFFTYEEPSGIAELKSGGLVVTGTANHCVYVLTDQMKLSTKFGRKGNGDGYFLHPGHAATDLRNHIIISDKINNSVQVFGSDGKFKHRFGSTGTKNGQLQAPMGVCVDNQGNIIVADSGNHRVEVFTARGRWLSRIVSGTHELGEQVKPVNVAWTPTGKVAVLLRGPYFAEVRVYSTRHQEIQQAENSVSSLSSLTSVWYTN</sequence>
<reference evidence="9 10" key="1">
    <citation type="journal article" date="2021" name="Elife">
        <title>Chloroplast acquisition without the gene transfer in kleptoplastic sea slugs, Plakobranchus ocellatus.</title>
        <authorList>
            <person name="Maeda T."/>
            <person name="Takahashi S."/>
            <person name="Yoshida T."/>
            <person name="Shimamura S."/>
            <person name="Takaki Y."/>
            <person name="Nagai Y."/>
            <person name="Toyoda A."/>
            <person name="Suzuki Y."/>
            <person name="Arimoto A."/>
            <person name="Ishii H."/>
            <person name="Satoh N."/>
            <person name="Nishiyama T."/>
            <person name="Hasebe M."/>
            <person name="Maruyama T."/>
            <person name="Minagawa J."/>
            <person name="Obokata J."/>
            <person name="Shigenobu S."/>
        </authorList>
    </citation>
    <scope>NUCLEOTIDE SEQUENCE [LARGE SCALE GENOMIC DNA]</scope>
</reference>
<keyword evidence="2" id="KW-0677">Repeat</keyword>
<dbReference type="InterPro" id="IPR050952">
    <property type="entry name" value="TRIM-NHL_E3_ligases"/>
</dbReference>
<dbReference type="PROSITE" id="PS50089">
    <property type="entry name" value="ZF_RING_2"/>
    <property type="match status" value="1"/>
</dbReference>
<dbReference type="Pfam" id="PF13445">
    <property type="entry name" value="zf-RING_UBOX"/>
    <property type="match status" value="1"/>
</dbReference>
<dbReference type="SUPFAM" id="SSF57850">
    <property type="entry name" value="RING/U-box"/>
    <property type="match status" value="1"/>
</dbReference>
<evidence type="ECO:0000256" key="6">
    <source>
        <dbReference type="PROSITE-ProRule" id="PRU00504"/>
    </source>
</evidence>
<evidence type="ECO:0000256" key="3">
    <source>
        <dbReference type="ARBA" id="ARBA00022771"/>
    </source>
</evidence>
<dbReference type="PANTHER" id="PTHR24104">
    <property type="entry name" value="E3 UBIQUITIN-PROTEIN LIGASE NHLRC1-RELATED"/>
    <property type="match status" value="1"/>
</dbReference>
<dbReference type="InterPro" id="IPR001258">
    <property type="entry name" value="NHL_repeat"/>
</dbReference>
<dbReference type="InterPro" id="IPR001841">
    <property type="entry name" value="Znf_RING"/>
</dbReference>
<dbReference type="PANTHER" id="PTHR24104:SF25">
    <property type="entry name" value="PROTEIN LIN-41"/>
    <property type="match status" value="1"/>
</dbReference>
<evidence type="ECO:0000256" key="5">
    <source>
        <dbReference type="PROSITE-ProRule" id="PRU00175"/>
    </source>
</evidence>
<dbReference type="Gene3D" id="3.30.40.10">
    <property type="entry name" value="Zinc/RING finger domain, C3HC4 (zinc finger)"/>
    <property type="match status" value="1"/>
</dbReference>
<dbReference type="SUPFAM" id="SSF101898">
    <property type="entry name" value="NHL repeat"/>
    <property type="match status" value="1"/>
</dbReference>
<feature type="compositionally biased region" description="Polar residues" evidence="7">
    <location>
        <begin position="185"/>
        <end position="203"/>
    </location>
</feature>
<feature type="repeat" description="NHL" evidence="6">
    <location>
        <begin position="460"/>
        <end position="503"/>
    </location>
</feature>
<evidence type="ECO:0000256" key="7">
    <source>
        <dbReference type="SAM" id="MobiDB-lite"/>
    </source>
</evidence>
<feature type="region of interest" description="Disordered" evidence="7">
    <location>
        <begin position="88"/>
        <end position="137"/>
    </location>
</feature>
<evidence type="ECO:0000256" key="2">
    <source>
        <dbReference type="ARBA" id="ARBA00022737"/>
    </source>
</evidence>
<proteinExistence type="predicted"/>
<evidence type="ECO:0000313" key="9">
    <source>
        <dbReference type="EMBL" id="GFS00230.1"/>
    </source>
</evidence>
<dbReference type="InterPro" id="IPR027370">
    <property type="entry name" value="Znf-RING_euk"/>
</dbReference>
<accession>A0AAV4HR20</accession>
<feature type="domain" description="RING-type" evidence="8">
    <location>
        <begin position="17"/>
        <end position="62"/>
    </location>
</feature>
<comment type="caution">
    <text evidence="9">The sequence shown here is derived from an EMBL/GenBank/DDBJ whole genome shotgun (WGS) entry which is preliminary data.</text>
</comment>
<dbReference type="InterPro" id="IPR013083">
    <property type="entry name" value="Znf_RING/FYVE/PHD"/>
</dbReference>
<organism evidence="9 10">
    <name type="scientific">Elysia marginata</name>
    <dbReference type="NCBI Taxonomy" id="1093978"/>
    <lineage>
        <taxon>Eukaryota</taxon>
        <taxon>Metazoa</taxon>
        <taxon>Spiralia</taxon>
        <taxon>Lophotrochozoa</taxon>
        <taxon>Mollusca</taxon>
        <taxon>Gastropoda</taxon>
        <taxon>Heterobranchia</taxon>
        <taxon>Euthyneura</taxon>
        <taxon>Panpulmonata</taxon>
        <taxon>Sacoglossa</taxon>
        <taxon>Placobranchoidea</taxon>
        <taxon>Plakobranchidae</taxon>
        <taxon>Elysia</taxon>
    </lineage>
</organism>
<protein>
    <submittedName>
        <fullName evidence="9">Tripartite motif-containing protein 2</fullName>
    </submittedName>
</protein>
<dbReference type="EMBL" id="BMAT01009173">
    <property type="protein sequence ID" value="GFS00230.1"/>
    <property type="molecule type" value="Genomic_DNA"/>
</dbReference>
<feature type="region of interest" description="Disordered" evidence="7">
    <location>
        <begin position="178"/>
        <end position="203"/>
    </location>
</feature>
<dbReference type="InterPro" id="IPR011042">
    <property type="entry name" value="6-blade_b-propeller_TolB-like"/>
</dbReference>
<evidence type="ECO:0000313" key="10">
    <source>
        <dbReference type="Proteomes" id="UP000762676"/>
    </source>
</evidence>
<dbReference type="GO" id="GO:0008270">
    <property type="term" value="F:zinc ion binding"/>
    <property type="evidence" value="ECO:0007669"/>
    <property type="project" value="UniProtKB-KW"/>
</dbReference>
<dbReference type="GO" id="GO:0043161">
    <property type="term" value="P:proteasome-mediated ubiquitin-dependent protein catabolic process"/>
    <property type="evidence" value="ECO:0007669"/>
    <property type="project" value="TreeGrafter"/>
</dbReference>